<feature type="region of interest" description="Disordered" evidence="2">
    <location>
        <begin position="55"/>
        <end position="134"/>
    </location>
</feature>
<dbReference type="InterPro" id="IPR019079">
    <property type="entry name" value="Capsule_synth_CapA"/>
</dbReference>
<feature type="transmembrane region" description="Helical" evidence="3">
    <location>
        <begin position="21"/>
        <end position="44"/>
    </location>
</feature>
<dbReference type="Gene3D" id="3.60.21.10">
    <property type="match status" value="1"/>
</dbReference>
<proteinExistence type="inferred from homology"/>
<dbReference type="OrthoDB" id="9810906at2"/>
<reference evidence="6" key="1">
    <citation type="submission" date="2018-12" db="EMBL/GenBank/DDBJ databases">
        <title>Complete genome sequence of Paenibacillus sp. MBLB1234.</title>
        <authorList>
            <person name="Nam Y.-D."/>
            <person name="Kang J."/>
            <person name="Chung W.-H."/>
            <person name="Park Y.S."/>
        </authorList>
    </citation>
    <scope>NUCLEOTIDE SEQUENCE [LARGE SCALE GENOMIC DNA]</scope>
    <source>
        <strain evidence="6">MBLB1234</strain>
    </source>
</reference>
<name>A0A3Q9IAQ8_9BACL</name>
<dbReference type="InterPro" id="IPR052169">
    <property type="entry name" value="CW_Biosynth-Accessory"/>
</dbReference>
<gene>
    <name evidence="5" type="ORF">EI981_19510</name>
</gene>
<evidence type="ECO:0000313" key="6">
    <source>
        <dbReference type="Proteomes" id="UP000270678"/>
    </source>
</evidence>
<organism evidence="5 6">
    <name type="scientific">Paenibacillus lutimineralis</name>
    <dbReference type="NCBI Taxonomy" id="2707005"/>
    <lineage>
        <taxon>Bacteria</taxon>
        <taxon>Bacillati</taxon>
        <taxon>Bacillota</taxon>
        <taxon>Bacilli</taxon>
        <taxon>Bacillales</taxon>
        <taxon>Paenibacillaceae</taxon>
        <taxon>Paenibacillus</taxon>
    </lineage>
</organism>
<keyword evidence="3" id="KW-0812">Transmembrane</keyword>
<dbReference type="KEGG" id="plut:EI981_19510"/>
<evidence type="ECO:0000313" key="5">
    <source>
        <dbReference type="EMBL" id="AZS16420.1"/>
    </source>
</evidence>
<dbReference type="PANTHER" id="PTHR33393:SF13">
    <property type="entry name" value="PGA BIOSYNTHESIS PROTEIN CAPA"/>
    <property type="match status" value="1"/>
</dbReference>
<feature type="compositionally biased region" description="Polar residues" evidence="2">
    <location>
        <begin position="55"/>
        <end position="64"/>
    </location>
</feature>
<dbReference type="EMBL" id="CP034346">
    <property type="protein sequence ID" value="AZS16420.1"/>
    <property type="molecule type" value="Genomic_DNA"/>
</dbReference>
<accession>A0A3Q9IAQ8</accession>
<keyword evidence="3" id="KW-1133">Transmembrane helix</keyword>
<sequence length="451" mass="49696">MYPPRSEKNKKRKQEQERRLSRFWLAVNGLLIFIIIVLGTYYYLDYRTVQGNSKNVEQQEQNNPGLYEMPDISQHENKPSNEGEDSSAQTDSALNADGQDNSSTDGLLDDAEQGSSVEVEGEANGDLKPTPEETASGDQVLIHFAGDTIFSGNVAKVLEKQGYDYPYQYVKDLFQGDDLTVLNLETPVTYGGTAAEDKTFVFKSSPKALEEMVKAGVDAVNLANNHTLDQGVEGLLDTIQHLKDNKIQYVGAGSNSDEAYAPTYFERKGIKIALCGFSRVIPQANWAATKKNAGVAAVYDSTLAVKAIKEARKKADLVLVVTHWGKERVTKLEDHQTNLSHAFIDAGADLVIGGHPHVMQGIEQYKGKWVVYSTGNFIFTKSNDPKTWETAVFSAKCNKSGDCQLKLTPYLTEIGQPVPMDEKNGTKLLKEIEALSPGIRINDSGEVRTKS</sequence>
<comment type="similarity">
    <text evidence="1">Belongs to the CapA family.</text>
</comment>
<dbReference type="InterPro" id="IPR029052">
    <property type="entry name" value="Metallo-depent_PP-like"/>
</dbReference>
<evidence type="ECO:0000256" key="3">
    <source>
        <dbReference type="SAM" id="Phobius"/>
    </source>
</evidence>
<dbReference type="SMART" id="SM00854">
    <property type="entry name" value="PGA_cap"/>
    <property type="match status" value="1"/>
</dbReference>
<dbReference type="Pfam" id="PF09587">
    <property type="entry name" value="PGA_cap"/>
    <property type="match status" value="1"/>
</dbReference>
<feature type="domain" description="Capsule synthesis protein CapA" evidence="4">
    <location>
        <begin position="141"/>
        <end position="381"/>
    </location>
</feature>
<keyword evidence="3" id="KW-0472">Membrane</keyword>
<evidence type="ECO:0000256" key="1">
    <source>
        <dbReference type="ARBA" id="ARBA00005662"/>
    </source>
</evidence>
<dbReference type="Proteomes" id="UP000270678">
    <property type="component" value="Chromosome"/>
</dbReference>
<dbReference type="SUPFAM" id="SSF56300">
    <property type="entry name" value="Metallo-dependent phosphatases"/>
    <property type="match status" value="1"/>
</dbReference>
<evidence type="ECO:0000256" key="2">
    <source>
        <dbReference type="SAM" id="MobiDB-lite"/>
    </source>
</evidence>
<evidence type="ECO:0000259" key="4">
    <source>
        <dbReference type="SMART" id="SM00854"/>
    </source>
</evidence>
<protein>
    <submittedName>
        <fullName evidence="5">CapA family protein</fullName>
    </submittedName>
</protein>
<dbReference type="RefSeq" id="WP_127001012.1">
    <property type="nucleotide sequence ID" value="NZ_CP034346.1"/>
</dbReference>
<dbReference type="PANTHER" id="PTHR33393">
    <property type="entry name" value="POLYGLUTAMINE SYNTHESIS ACCESSORY PROTEIN RV0574C-RELATED"/>
    <property type="match status" value="1"/>
</dbReference>
<feature type="compositionally biased region" description="Polar residues" evidence="2">
    <location>
        <begin position="86"/>
        <end position="105"/>
    </location>
</feature>
<keyword evidence="6" id="KW-1185">Reference proteome</keyword>
<dbReference type="AlphaFoldDB" id="A0A3Q9IAQ8"/>
<dbReference type="CDD" id="cd07381">
    <property type="entry name" value="MPP_CapA"/>
    <property type="match status" value="1"/>
</dbReference>